<dbReference type="InterPro" id="IPR023214">
    <property type="entry name" value="HAD_sf"/>
</dbReference>
<protein>
    <submittedName>
        <fullName evidence="1">Bifunctional phosphoserine phosphatase/homoserine phosphotransferase ThrH</fullName>
        <ecNumber evidence="1">3.1.3.3</ecNumber>
    </submittedName>
</protein>
<dbReference type="GO" id="GO:0016787">
    <property type="term" value="F:hydrolase activity"/>
    <property type="evidence" value="ECO:0007669"/>
    <property type="project" value="UniProtKB-KW"/>
</dbReference>
<evidence type="ECO:0000313" key="2">
    <source>
        <dbReference type="Proteomes" id="UP001228690"/>
    </source>
</evidence>
<name>A0ABY8MJT9_9SPIO</name>
<dbReference type="Pfam" id="PF00702">
    <property type="entry name" value="Hydrolase"/>
    <property type="match status" value="1"/>
</dbReference>
<evidence type="ECO:0000313" key="1">
    <source>
        <dbReference type="EMBL" id="WGK70296.1"/>
    </source>
</evidence>
<proteinExistence type="predicted"/>
<dbReference type="NCBIfam" id="NF010109">
    <property type="entry name" value="PRK13582.1"/>
    <property type="match status" value="1"/>
</dbReference>
<dbReference type="EMBL" id="CP123443">
    <property type="protein sequence ID" value="WGK70296.1"/>
    <property type="molecule type" value="Genomic_DNA"/>
</dbReference>
<keyword evidence="1" id="KW-0378">Hydrolase</keyword>
<dbReference type="SUPFAM" id="SSF56784">
    <property type="entry name" value="HAD-like"/>
    <property type="match status" value="1"/>
</dbReference>
<gene>
    <name evidence="1" type="primary">thrH</name>
    <name evidence="1" type="ORF">P0082_05400</name>
</gene>
<keyword evidence="2" id="KW-1185">Reference proteome</keyword>
<dbReference type="Proteomes" id="UP001228690">
    <property type="component" value="Chromosome"/>
</dbReference>
<dbReference type="Gene3D" id="3.90.1470.10">
    <property type="entry name" value="thrh gene product, domain 2"/>
    <property type="match status" value="1"/>
</dbReference>
<dbReference type="EC" id="3.1.3.3" evidence="1"/>
<dbReference type="RefSeq" id="WP_326928505.1">
    <property type="nucleotide sequence ID" value="NZ_CP123443.1"/>
</dbReference>
<dbReference type="Gene3D" id="3.40.50.1000">
    <property type="entry name" value="HAD superfamily/HAD-like"/>
    <property type="match status" value="1"/>
</dbReference>
<sequence length="206" mass="23515">MPIQHRFPLFCLDLEGVLWPEMWQSVARLTNIEELGLTTQEIQSYDELMHIRLKALESSNVTLPQIQEIIESLEPLDGAKAFLAELRKLGQVVIISDTFVEFLRPVLRELNNPMVFCNALETDEKGFIKRHIMRSSIGKKGMLAALSSQGYSVGAAGDSYNDIGMLLEAQWGAFLFAPEHIVRQFPQIPDMHSYDDLLSYWRHSLH</sequence>
<organism evidence="1 2">
    <name type="scientific">Candidatus Haliotispira prima</name>
    <dbReference type="NCBI Taxonomy" id="3034016"/>
    <lineage>
        <taxon>Bacteria</taxon>
        <taxon>Pseudomonadati</taxon>
        <taxon>Spirochaetota</taxon>
        <taxon>Spirochaetia</taxon>
        <taxon>Spirochaetales</taxon>
        <taxon>Spirochaetaceae</taxon>
        <taxon>Candidatus Haliotispira</taxon>
    </lineage>
</organism>
<accession>A0ABY8MJT9</accession>
<reference evidence="1 2" key="1">
    <citation type="submission" date="2023-04" db="EMBL/GenBank/DDBJ databases">
        <title>Spirochaete genome identified in red abalone sample constitutes a novel genus.</title>
        <authorList>
            <person name="Sharma S.P."/>
            <person name="Purcell C.M."/>
            <person name="Hyde J.R."/>
            <person name="Severin A.J."/>
        </authorList>
    </citation>
    <scope>NUCLEOTIDE SEQUENCE [LARGE SCALE GENOMIC DNA]</scope>
    <source>
        <strain evidence="1 2">SP-2023</strain>
    </source>
</reference>
<dbReference type="InterPro" id="IPR036412">
    <property type="entry name" value="HAD-like_sf"/>
</dbReference>